<keyword evidence="3" id="KW-0812">Transmembrane</keyword>
<dbReference type="InterPro" id="IPR036890">
    <property type="entry name" value="HATPase_C_sf"/>
</dbReference>
<dbReference type="SUPFAM" id="SSF55874">
    <property type="entry name" value="ATPase domain of HSP90 chaperone/DNA topoisomerase II/histidine kinase"/>
    <property type="match status" value="1"/>
</dbReference>
<keyword evidence="3" id="KW-0472">Membrane</keyword>
<evidence type="ECO:0000313" key="5">
    <source>
        <dbReference type="EMBL" id="CAB4865149.1"/>
    </source>
</evidence>
<dbReference type="EMBL" id="CAFBLV010000045">
    <property type="protein sequence ID" value="CAB4865149.1"/>
    <property type="molecule type" value="Genomic_DNA"/>
</dbReference>
<accession>A0A6J7P0G1</accession>
<feature type="transmembrane region" description="Helical" evidence="3">
    <location>
        <begin position="539"/>
        <end position="559"/>
    </location>
</feature>
<feature type="transmembrane region" description="Helical" evidence="3">
    <location>
        <begin position="438"/>
        <end position="455"/>
    </location>
</feature>
<protein>
    <submittedName>
        <fullName evidence="6">Unannotated protein</fullName>
    </submittedName>
</protein>
<feature type="transmembrane region" description="Helical" evidence="3">
    <location>
        <begin position="492"/>
        <end position="509"/>
    </location>
</feature>
<evidence type="ECO:0000313" key="7">
    <source>
        <dbReference type="EMBL" id="CAB5024415.1"/>
    </source>
</evidence>
<organism evidence="6">
    <name type="scientific">freshwater metagenome</name>
    <dbReference type="NCBI Taxonomy" id="449393"/>
    <lineage>
        <taxon>unclassified sequences</taxon>
        <taxon>metagenomes</taxon>
        <taxon>ecological metagenomes</taxon>
    </lineage>
</organism>
<reference evidence="6" key="1">
    <citation type="submission" date="2020-05" db="EMBL/GenBank/DDBJ databases">
        <authorList>
            <person name="Chiriac C."/>
            <person name="Salcher M."/>
            <person name="Ghai R."/>
            <person name="Kavagutti S V."/>
        </authorList>
    </citation>
    <scope>NUCLEOTIDE SEQUENCE</scope>
</reference>
<feature type="transmembrane region" description="Helical" evidence="3">
    <location>
        <begin position="57"/>
        <end position="74"/>
    </location>
</feature>
<evidence type="ECO:0000259" key="4">
    <source>
        <dbReference type="Pfam" id="PF02518"/>
    </source>
</evidence>
<feature type="transmembrane region" description="Helical" evidence="3">
    <location>
        <begin position="406"/>
        <end position="426"/>
    </location>
</feature>
<dbReference type="PANTHER" id="PTHR24421:SF61">
    <property type="entry name" value="OXYGEN SENSOR HISTIDINE KINASE NREB"/>
    <property type="match status" value="1"/>
</dbReference>
<evidence type="ECO:0000256" key="1">
    <source>
        <dbReference type="ARBA" id="ARBA00022679"/>
    </source>
</evidence>
<feature type="transmembrane region" description="Helical" evidence="3">
    <location>
        <begin position="109"/>
        <end position="137"/>
    </location>
</feature>
<dbReference type="AlphaFoldDB" id="A0A6J7P0G1"/>
<feature type="transmembrane region" description="Helical" evidence="3">
    <location>
        <begin position="462"/>
        <end position="480"/>
    </location>
</feature>
<evidence type="ECO:0000256" key="2">
    <source>
        <dbReference type="ARBA" id="ARBA00022777"/>
    </source>
</evidence>
<dbReference type="Gene3D" id="3.30.565.10">
    <property type="entry name" value="Histidine kinase-like ATPase, C-terminal domain"/>
    <property type="match status" value="1"/>
</dbReference>
<gene>
    <name evidence="5" type="ORF">UFOPK3425_00348</name>
    <name evidence="6" type="ORF">UFOPK4043_00377</name>
    <name evidence="7" type="ORF">UFOPK4092_01124</name>
</gene>
<dbReference type="GO" id="GO:0016301">
    <property type="term" value="F:kinase activity"/>
    <property type="evidence" value="ECO:0007669"/>
    <property type="project" value="UniProtKB-KW"/>
</dbReference>
<dbReference type="EMBL" id="CAFBPA010000038">
    <property type="protein sequence ID" value="CAB4999180.1"/>
    <property type="molecule type" value="Genomic_DNA"/>
</dbReference>
<evidence type="ECO:0000313" key="6">
    <source>
        <dbReference type="EMBL" id="CAB4999180.1"/>
    </source>
</evidence>
<feature type="transmembrane region" description="Helical" evidence="3">
    <location>
        <begin position="516"/>
        <end position="533"/>
    </location>
</feature>
<name>A0A6J7P0G1_9ZZZZ</name>
<sequence>MPDVHSPGLNAASDASLRSALANVSAIALTIAGCVVFLPAGALLLLRNAGIGVGETIIYLVLLLIWLLGLLPFARPHRASIQTAACLALLASPLLMNSTESSQWLPIPFIAFAVSFGAAFSFRSTTALPIILVTALINWLVVLNPAPSVILSASGFLNGFIGPLFILITGPALSLLSRSWFLAAKRTDLSRESLESMVASSYRTLQIQTARSTVDRRIHETVLNTLHAIASSAPTSSRPQIQAACQHDLDQLELGIQGDRPQFLSAVIADAITASGFSSVQPAIHLDGDPELLPQPAGAARDAIVEALRNIDRHAAATTASISTTANADALTITIRDNGRGLSDQALERFGMRNTIRASMTALGGTVEVSSPAGAGTILILTMPLVEPSVLELPSEPSLETVTRSLLARICIISPSLFGLVTIWTITAQLDPQLETLITFLIFFAFNISLALFWGSRLRVPLALATFVTAGICLLVAYQGLDGCNSSATAHWLINSVTGGIVLTIFALAGNRLRILVLPVLTLIGLLLIWGLPNDCRGVPIMSIFVTVAYVIGGIYTAGRLFQKFDSKREDAEALWVKAAAQQTQIDKQAAAIASWSRVSDAAKSLLAGIATGVIDPLAPSTRVRAAAEESQIRITLGFTDMAPSAMWNAIQSMVADAGAAGISVDAAALSAAGRTDPLPNFISEALRTTALACPGEQVTVRLFIDGDDEEILLTAPGDQALPIWITGESSTFTTTEFSIGDCDVSVAVEPDMNGGCELTVNIRRPLNSPA</sequence>
<feature type="transmembrane region" description="Helical" evidence="3">
    <location>
        <begin position="20"/>
        <end position="45"/>
    </location>
</feature>
<dbReference type="InterPro" id="IPR050482">
    <property type="entry name" value="Sensor_HK_TwoCompSys"/>
</dbReference>
<feature type="transmembrane region" description="Helical" evidence="3">
    <location>
        <begin position="149"/>
        <end position="176"/>
    </location>
</feature>
<dbReference type="GO" id="GO:0000160">
    <property type="term" value="P:phosphorelay signal transduction system"/>
    <property type="evidence" value="ECO:0007669"/>
    <property type="project" value="UniProtKB-KW"/>
</dbReference>
<keyword evidence="2" id="KW-0418">Kinase</keyword>
<proteinExistence type="predicted"/>
<keyword evidence="1" id="KW-0808">Transferase</keyword>
<dbReference type="Pfam" id="PF02518">
    <property type="entry name" value="HATPase_c"/>
    <property type="match status" value="1"/>
</dbReference>
<feature type="domain" description="Histidine kinase/HSP90-like ATPase" evidence="4">
    <location>
        <begin position="301"/>
        <end position="385"/>
    </location>
</feature>
<dbReference type="CDD" id="cd16917">
    <property type="entry name" value="HATPase_UhpB-NarQ-NarX-like"/>
    <property type="match status" value="1"/>
</dbReference>
<dbReference type="InterPro" id="IPR003594">
    <property type="entry name" value="HATPase_dom"/>
</dbReference>
<evidence type="ECO:0000256" key="3">
    <source>
        <dbReference type="SAM" id="Phobius"/>
    </source>
</evidence>
<dbReference type="PANTHER" id="PTHR24421">
    <property type="entry name" value="NITRATE/NITRITE SENSOR PROTEIN NARX-RELATED"/>
    <property type="match status" value="1"/>
</dbReference>
<dbReference type="EMBL" id="CAFBPJ010000140">
    <property type="protein sequence ID" value="CAB5024415.1"/>
    <property type="molecule type" value="Genomic_DNA"/>
</dbReference>
<keyword evidence="3" id="KW-1133">Transmembrane helix</keyword>